<organism evidence="1 2">
    <name type="scientific">Bimuria novae-zelandiae CBS 107.79</name>
    <dbReference type="NCBI Taxonomy" id="1447943"/>
    <lineage>
        <taxon>Eukaryota</taxon>
        <taxon>Fungi</taxon>
        <taxon>Dikarya</taxon>
        <taxon>Ascomycota</taxon>
        <taxon>Pezizomycotina</taxon>
        <taxon>Dothideomycetes</taxon>
        <taxon>Pleosporomycetidae</taxon>
        <taxon>Pleosporales</taxon>
        <taxon>Massarineae</taxon>
        <taxon>Didymosphaeriaceae</taxon>
        <taxon>Bimuria</taxon>
    </lineage>
</organism>
<dbReference type="AlphaFoldDB" id="A0A6A5VXK9"/>
<gene>
    <name evidence="1" type="ORF">BU23DRAFT_657434</name>
</gene>
<reference evidence="1" key="1">
    <citation type="journal article" date="2020" name="Stud. Mycol.">
        <title>101 Dothideomycetes genomes: a test case for predicting lifestyles and emergence of pathogens.</title>
        <authorList>
            <person name="Haridas S."/>
            <person name="Albert R."/>
            <person name="Binder M."/>
            <person name="Bloem J."/>
            <person name="Labutti K."/>
            <person name="Salamov A."/>
            <person name="Andreopoulos B."/>
            <person name="Baker S."/>
            <person name="Barry K."/>
            <person name="Bills G."/>
            <person name="Bluhm B."/>
            <person name="Cannon C."/>
            <person name="Castanera R."/>
            <person name="Culley D."/>
            <person name="Daum C."/>
            <person name="Ezra D."/>
            <person name="Gonzalez J."/>
            <person name="Henrissat B."/>
            <person name="Kuo A."/>
            <person name="Liang C."/>
            <person name="Lipzen A."/>
            <person name="Lutzoni F."/>
            <person name="Magnuson J."/>
            <person name="Mondo S."/>
            <person name="Nolan M."/>
            <person name="Ohm R."/>
            <person name="Pangilinan J."/>
            <person name="Park H.-J."/>
            <person name="Ramirez L."/>
            <person name="Alfaro M."/>
            <person name="Sun H."/>
            <person name="Tritt A."/>
            <person name="Yoshinaga Y."/>
            <person name="Zwiers L.-H."/>
            <person name="Turgeon B."/>
            <person name="Goodwin S."/>
            <person name="Spatafora J."/>
            <person name="Crous P."/>
            <person name="Grigoriev I."/>
        </authorList>
    </citation>
    <scope>NUCLEOTIDE SEQUENCE</scope>
    <source>
        <strain evidence="1">CBS 107.79</strain>
    </source>
</reference>
<protein>
    <submittedName>
        <fullName evidence="1">Uncharacterized protein</fullName>
    </submittedName>
</protein>
<sequence>MMALSTSTSISSHMVVSFTSLSGHQLRKVDLETAEEWIWKGSPLDEALIVELHREYLAQFIMPGMKALMFRNHTTSILLAFGPFFGSLWSKAIPGVLPAAAQTTLYQIALDISRRKYLWNYISDYREESFDDGTIAILRGTKQNAPSTSEQRWNINISLQFPQKHASADIRKNKIGDVLAERNPEEKSER</sequence>
<accession>A0A6A5VXK9</accession>
<proteinExistence type="predicted"/>
<keyword evidence="2" id="KW-1185">Reference proteome</keyword>
<dbReference type="EMBL" id="ML976662">
    <property type="protein sequence ID" value="KAF1977897.1"/>
    <property type="molecule type" value="Genomic_DNA"/>
</dbReference>
<evidence type="ECO:0000313" key="1">
    <source>
        <dbReference type="EMBL" id="KAF1977897.1"/>
    </source>
</evidence>
<feature type="non-terminal residue" evidence="1">
    <location>
        <position position="1"/>
    </location>
</feature>
<evidence type="ECO:0000313" key="2">
    <source>
        <dbReference type="Proteomes" id="UP000800036"/>
    </source>
</evidence>
<dbReference type="Proteomes" id="UP000800036">
    <property type="component" value="Unassembled WGS sequence"/>
</dbReference>
<name>A0A6A5VXK9_9PLEO</name>